<name>B2A724_NATTJ</name>
<reference evidence="3 4" key="2">
    <citation type="journal article" date="2011" name="J. Bacteriol.">
        <title>Complete genome sequence of the anaerobic, halophilic alkalithermophile Natranaerobius thermophilus JW/NM-WN-LF.</title>
        <authorList>
            <person name="Zhao B."/>
            <person name="Mesbah N.M."/>
            <person name="Dalin E."/>
            <person name="Goodwin L."/>
            <person name="Nolan M."/>
            <person name="Pitluck S."/>
            <person name="Chertkov O."/>
            <person name="Brettin T.S."/>
            <person name="Han J."/>
            <person name="Larimer F.W."/>
            <person name="Land M.L."/>
            <person name="Hauser L."/>
            <person name="Kyrpides N."/>
            <person name="Wiegel J."/>
        </authorList>
    </citation>
    <scope>NUCLEOTIDE SEQUENCE [LARGE SCALE GENOMIC DNA]</scope>
    <source>
        <strain evidence="4">ATCC BAA-1301 / DSM 18059 / JW/NM-WN-LF</strain>
    </source>
</reference>
<dbReference type="AlphaFoldDB" id="B2A724"/>
<dbReference type="HOGENOM" id="CLU_072510_0_0_9"/>
<dbReference type="SUPFAM" id="SSF53850">
    <property type="entry name" value="Periplasmic binding protein-like II"/>
    <property type="match status" value="1"/>
</dbReference>
<proteinExistence type="predicted"/>
<dbReference type="eggNOG" id="COG2113">
    <property type="taxonomic scope" value="Bacteria"/>
</dbReference>
<feature type="chain" id="PRO_5002774829" evidence="1">
    <location>
        <begin position="29"/>
        <end position="341"/>
    </location>
</feature>
<evidence type="ECO:0000256" key="1">
    <source>
        <dbReference type="SAM" id="SignalP"/>
    </source>
</evidence>
<dbReference type="Gene3D" id="3.40.190.10">
    <property type="entry name" value="Periplasmic binding protein-like II"/>
    <property type="match status" value="1"/>
</dbReference>
<dbReference type="PROSITE" id="PS51257">
    <property type="entry name" value="PROKAR_LIPOPROTEIN"/>
    <property type="match status" value="1"/>
</dbReference>
<evidence type="ECO:0000313" key="3">
    <source>
        <dbReference type="EMBL" id="ACB85615.1"/>
    </source>
</evidence>
<dbReference type="GO" id="GO:0043190">
    <property type="term" value="C:ATP-binding cassette (ABC) transporter complex"/>
    <property type="evidence" value="ECO:0007669"/>
    <property type="project" value="InterPro"/>
</dbReference>
<dbReference type="Pfam" id="PF04069">
    <property type="entry name" value="OpuAC"/>
    <property type="match status" value="1"/>
</dbReference>
<organism evidence="3 4">
    <name type="scientific">Natranaerobius thermophilus (strain ATCC BAA-1301 / DSM 18059 / JW/NM-WN-LF)</name>
    <dbReference type="NCBI Taxonomy" id="457570"/>
    <lineage>
        <taxon>Bacteria</taxon>
        <taxon>Bacillati</taxon>
        <taxon>Bacillota</taxon>
        <taxon>Clostridia</taxon>
        <taxon>Natranaerobiales</taxon>
        <taxon>Natranaerobiaceae</taxon>
        <taxon>Natranaerobius</taxon>
    </lineage>
</organism>
<dbReference type="Proteomes" id="UP000001683">
    <property type="component" value="Chromosome"/>
</dbReference>
<dbReference type="Gene3D" id="3.40.190.100">
    <property type="entry name" value="Glycine betaine-binding periplasmic protein, domain 2"/>
    <property type="match status" value="1"/>
</dbReference>
<keyword evidence="1" id="KW-0732">Signal</keyword>
<dbReference type="EMBL" id="CP001034">
    <property type="protein sequence ID" value="ACB85615.1"/>
    <property type="molecule type" value="Genomic_DNA"/>
</dbReference>
<accession>B2A724</accession>
<dbReference type="CDD" id="cd13641">
    <property type="entry name" value="PBP2_HisX_like"/>
    <property type="match status" value="1"/>
</dbReference>
<feature type="signal peptide" evidence="1">
    <location>
        <begin position="1"/>
        <end position="28"/>
    </location>
</feature>
<dbReference type="KEGG" id="nth:Nther_2048"/>
<reference evidence="3 4" key="1">
    <citation type="submission" date="2008-04" db="EMBL/GenBank/DDBJ databases">
        <title>Complete sequence of chromosome of Natranaerobius thermophilus JW/NM-WN-LF.</title>
        <authorList>
            <consortium name="US DOE Joint Genome Institute"/>
            <person name="Copeland A."/>
            <person name="Lucas S."/>
            <person name="Lapidus A."/>
            <person name="Glavina del Rio T."/>
            <person name="Dalin E."/>
            <person name="Tice H."/>
            <person name="Bruce D."/>
            <person name="Goodwin L."/>
            <person name="Pitluck S."/>
            <person name="Chertkov O."/>
            <person name="Brettin T."/>
            <person name="Detter J.C."/>
            <person name="Han C."/>
            <person name="Kuske C.R."/>
            <person name="Schmutz J."/>
            <person name="Larimer F."/>
            <person name="Land M."/>
            <person name="Hauser L."/>
            <person name="Kyrpides N."/>
            <person name="Lykidis A."/>
            <person name="Mesbah N.M."/>
            <person name="Wiegel J."/>
        </authorList>
    </citation>
    <scope>NUCLEOTIDE SEQUENCE [LARGE SCALE GENOMIC DNA]</scope>
    <source>
        <strain evidence="4">ATCC BAA-1301 / DSM 18059 / JW/NM-WN-LF</strain>
    </source>
</reference>
<evidence type="ECO:0000259" key="2">
    <source>
        <dbReference type="Pfam" id="PF04069"/>
    </source>
</evidence>
<dbReference type="InParanoid" id="B2A724"/>
<gene>
    <name evidence="3" type="ordered locus">Nther_2048</name>
</gene>
<evidence type="ECO:0000313" key="4">
    <source>
        <dbReference type="Proteomes" id="UP000001683"/>
    </source>
</evidence>
<keyword evidence="4" id="KW-1185">Reference proteome</keyword>
<dbReference type="STRING" id="457570.Nther_2048"/>
<dbReference type="RefSeq" id="WP_012448472.1">
    <property type="nucleotide sequence ID" value="NC_010718.1"/>
</dbReference>
<protein>
    <submittedName>
        <fullName evidence="3">Substrate-binding region of ABC-type glycine betaine transport system</fullName>
    </submittedName>
</protein>
<dbReference type="InterPro" id="IPR007210">
    <property type="entry name" value="ABC_Gly_betaine_transp_sub-bd"/>
</dbReference>
<sequence length="341" mass="38883">MRVINSIIKKCVFAILFGMLVLGVTGCADSEAQDEVELTFADAGWESIRVHNYIAGIILEEGYGGYRQDIMSGSTPVTFTDLRGGGIDIYMEVWKENIQEEYNEALEKGEIQVLSINFDDNFQGLYVPTYVIEGDEDRGIDPIAPNLESVFDLPDYWEEFQDPEDPDKGRIIGAPSEWAVDEILEIKVETYGLDEHFNYVSPGSESTLNATIMDAYESGEPVVAYNWEPTWIMGKYDMTLLEEPEFDEEKYYEEGYGTEIPSMDVTVAVNSDLAEEHPEVVEFLENYETSSEVTSEALAYTEEADADERGAAKWFLREYEEIWTEWVNEEVAENVREYLQQ</sequence>
<dbReference type="GO" id="GO:0022857">
    <property type="term" value="F:transmembrane transporter activity"/>
    <property type="evidence" value="ECO:0007669"/>
    <property type="project" value="InterPro"/>
</dbReference>
<feature type="domain" description="ABC-type glycine betaine transport system substrate-binding" evidence="2">
    <location>
        <begin position="37"/>
        <end position="318"/>
    </location>
</feature>